<evidence type="ECO:0000256" key="11">
    <source>
        <dbReference type="SAM" id="MobiDB-lite"/>
    </source>
</evidence>
<feature type="region of interest" description="Disordered" evidence="11">
    <location>
        <begin position="356"/>
        <end position="392"/>
    </location>
</feature>
<feature type="compositionally biased region" description="Polar residues" evidence="11">
    <location>
        <begin position="225"/>
        <end position="245"/>
    </location>
</feature>
<evidence type="ECO:0000313" key="15">
    <source>
        <dbReference type="Proteomes" id="UP000838412"/>
    </source>
</evidence>
<feature type="region of interest" description="Disordered" evidence="11">
    <location>
        <begin position="281"/>
        <end position="328"/>
    </location>
</feature>
<sequence length="644" mass="72386">MRLSGIYWGRTKGRGDVVKTRDRLLSGCSFRRNQVRRHSKMKDFSEHCQEVLRRLNSQRLNSQLCDITIKVEGHQFSVHRAILAACSDYFLDLFTFPMGEKLDSVELPCVTHKGLAPIIEYAYTASLPLTNDNVIDVISAASRLHMCDIIDECSIYLKESWPERGRSAHILSAMANRTKQSPTSQMIQNQHLHMLLSSTKTSPNRPDKTSPTQVEVLQVDKHGQVSISRSGLQEGSPPVVQTGQETRPHGFGIMEGEPRTKRLRKARHPLPSHSILRQAFGASHSSEASAVAPPEQPSSSGDNSLEEDISLREPDSQEGSVTPVGEGNVERRYSIQFESFHSPPGTEADMFLLPDSNMQARPSSNTATVFKSERQETVTLHEETGDNSNSNSMDNPALDLTATPHSLSPHFSKTEDGYTVEEEEIGEVSSTEVDDVGQPIWIQKPQDCTNCGRTFADDEVLRQHLESCSPDKPYRCPICNYAFKKPTQLNAHMRGHSEQERMARSLIKCKLCDAKFTSQGYLSRHMKSHSAFRPHLCKVCGAHFSASANLLLHMRMHEGRSPYKCDLCNARYMRPGDLSKHVRLFHKEKPFQCTACSESFSYQICLEMHVLRYHTPMQIPDESSEHDENNSTIGSGEETTKEET</sequence>
<dbReference type="OrthoDB" id="624345at2759"/>
<accession>A0A8K0EKI4</accession>
<dbReference type="InterPro" id="IPR000210">
    <property type="entry name" value="BTB/POZ_dom"/>
</dbReference>
<dbReference type="GO" id="GO:0000981">
    <property type="term" value="F:DNA-binding transcription factor activity, RNA polymerase II-specific"/>
    <property type="evidence" value="ECO:0007669"/>
    <property type="project" value="TreeGrafter"/>
</dbReference>
<dbReference type="Gene3D" id="3.30.160.60">
    <property type="entry name" value="Classic Zinc Finger"/>
    <property type="match status" value="4"/>
</dbReference>
<comment type="subcellular location">
    <subcellularLocation>
        <location evidence="1">Nucleus</location>
    </subcellularLocation>
</comment>
<evidence type="ECO:0000256" key="1">
    <source>
        <dbReference type="ARBA" id="ARBA00004123"/>
    </source>
</evidence>
<feature type="domain" description="C2H2-type" evidence="13">
    <location>
        <begin position="535"/>
        <end position="562"/>
    </location>
</feature>
<feature type="compositionally biased region" description="Basic and acidic residues" evidence="11">
    <location>
        <begin position="371"/>
        <end position="384"/>
    </location>
</feature>
<feature type="domain" description="C2H2-type" evidence="13">
    <location>
        <begin position="563"/>
        <end position="590"/>
    </location>
</feature>
<feature type="domain" description="C2H2-type" evidence="13">
    <location>
        <begin position="591"/>
        <end position="619"/>
    </location>
</feature>
<dbReference type="Pfam" id="PF16622">
    <property type="entry name" value="zf-C2H2_11"/>
    <property type="match status" value="1"/>
</dbReference>
<dbReference type="Pfam" id="PF23611">
    <property type="entry name" value="zf-C2H2_16"/>
    <property type="match status" value="1"/>
</dbReference>
<dbReference type="GO" id="GO:0005634">
    <property type="term" value="C:nucleus"/>
    <property type="evidence" value="ECO:0007669"/>
    <property type="project" value="UniProtKB-SubCell"/>
</dbReference>
<evidence type="ECO:0000256" key="5">
    <source>
        <dbReference type="ARBA" id="ARBA00022833"/>
    </source>
</evidence>
<dbReference type="EMBL" id="OV696704">
    <property type="protein sequence ID" value="CAH1252122.1"/>
    <property type="molecule type" value="Genomic_DNA"/>
</dbReference>
<dbReference type="PANTHER" id="PTHR46105">
    <property type="entry name" value="AGAP004733-PA"/>
    <property type="match status" value="1"/>
</dbReference>
<protein>
    <submittedName>
        <fullName evidence="14">ZNF266 protein</fullName>
    </submittedName>
</protein>
<evidence type="ECO:0000256" key="8">
    <source>
        <dbReference type="ARBA" id="ARBA00023163"/>
    </source>
</evidence>
<evidence type="ECO:0000259" key="13">
    <source>
        <dbReference type="PROSITE" id="PS50157"/>
    </source>
</evidence>
<dbReference type="Proteomes" id="UP000838412">
    <property type="component" value="Chromosome 19"/>
</dbReference>
<dbReference type="InterPro" id="IPR056438">
    <property type="entry name" value="Znf-C2H2_CTCF"/>
</dbReference>
<evidence type="ECO:0000259" key="12">
    <source>
        <dbReference type="PROSITE" id="PS50097"/>
    </source>
</evidence>
<organism evidence="14 15">
    <name type="scientific">Branchiostoma lanceolatum</name>
    <name type="common">Common lancelet</name>
    <name type="synonym">Amphioxus lanceolatum</name>
    <dbReference type="NCBI Taxonomy" id="7740"/>
    <lineage>
        <taxon>Eukaryota</taxon>
        <taxon>Metazoa</taxon>
        <taxon>Chordata</taxon>
        <taxon>Cephalochordata</taxon>
        <taxon>Leptocardii</taxon>
        <taxon>Amphioxiformes</taxon>
        <taxon>Branchiostomatidae</taxon>
        <taxon>Branchiostoma</taxon>
    </lineage>
</organism>
<proteinExistence type="predicted"/>
<dbReference type="GO" id="GO:0000978">
    <property type="term" value="F:RNA polymerase II cis-regulatory region sequence-specific DNA binding"/>
    <property type="evidence" value="ECO:0007669"/>
    <property type="project" value="TreeGrafter"/>
</dbReference>
<evidence type="ECO:0000256" key="7">
    <source>
        <dbReference type="ARBA" id="ARBA00023125"/>
    </source>
</evidence>
<evidence type="ECO:0000256" key="6">
    <source>
        <dbReference type="ARBA" id="ARBA00023015"/>
    </source>
</evidence>
<evidence type="ECO:0000313" key="14">
    <source>
        <dbReference type="EMBL" id="CAH1252122.1"/>
    </source>
</evidence>
<keyword evidence="5" id="KW-0862">Zinc</keyword>
<feature type="region of interest" description="Disordered" evidence="11">
    <location>
        <begin position="619"/>
        <end position="644"/>
    </location>
</feature>
<dbReference type="InterPro" id="IPR013087">
    <property type="entry name" value="Znf_C2H2_type"/>
</dbReference>
<keyword evidence="6" id="KW-0805">Transcription regulation</keyword>
<dbReference type="SMART" id="SM00355">
    <property type="entry name" value="ZnF_C2H2"/>
    <property type="match status" value="6"/>
</dbReference>
<dbReference type="SUPFAM" id="SSF54695">
    <property type="entry name" value="POZ domain"/>
    <property type="match status" value="1"/>
</dbReference>
<keyword evidence="4 10" id="KW-0863">Zinc-finger</keyword>
<dbReference type="PROSITE" id="PS50097">
    <property type="entry name" value="BTB"/>
    <property type="match status" value="1"/>
</dbReference>
<dbReference type="GO" id="GO:0008270">
    <property type="term" value="F:zinc ion binding"/>
    <property type="evidence" value="ECO:0007669"/>
    <property type="project" value="UniProtKB-KW"/>
</dbReference>
<feature type="region of interest" description="Disordered" evidence="11">
    <location>
        <begin position="224"/>
        <end position="258"/>
    </location>
</feature>
<feature type="domain" description="C2H2-type" evidence="13">
    <location>
        <begin position="474"/>
        <end position="501"/>
    </location>
</feature>
<dbReference type="FunFam" id="3.30.160.60:FF:000446">
    <property type="entry name" value="Zinc finger protein"/>
    <property type="match status" value="1"/>
</dbReference>
<dbReference type="PROSITE" id="PS00028">
    <property type="entry name" value="ZINC_FINGER_C2H2_1"/>
    <property type="match status" value="5"/>
</dbReference>
<dbReference type="SMART" id="SM00225">
    <property type="entry name" value="BTB"/>
    <property type="match status" value="1"/>
</dbReference>
<dbReference type="Pfam" id="PF00096">
    <property type="entry name" value="zf-C2H2"/>
    <property type="match status" value="1"/>
</dbReference>
<evidence type="ECO:0000256" key="2">
    <source>
        <dbReference type="ARBA" id="ARBA00022723"/>
    </source>
</evidence>
<keyword evidence="8" id="KW-0804">Transcription</keyword>
<evidence type="ECO:0000256" key="3">
    <source>
        <dbReference type="ARBA" id="ARBA00022737"/>
    </source>
</evidence>
<keyword evidence="3" id="KW-0677">Repeat</keyword>
<evidence type="ECO:0000256" key="10">
    <source>
        <dbReference type="PROSITE-ProRule" id="PRU00042"/>
    </source>
</evidence>
<dbReference type="PANTHER" id="PTHR46105:SF5">
    <property type="entry name" value="ZINC FINGER AND BTB DOMAIN-CONTAINING PROTEIN 44 ISOFORM X1"/>
    <property type="match status" value="1"/>
</dbReference>
<keyword evidence="9" id="KW-0539">Nucleus</keyword>
<feature type="domain" description="BTB" evidence="12">
    <location>
        <begin position="65"/>
        <end position="131"/>
    </location>
</feature>
<reference evidence="14" key="1">
    <citation type="submission" date="2022-01" db="EMBL/GenBank/DDBJ databases">
        <authorList>
            <person name="Braso-Vives M."/>
        </authorList>
    </citation>
    <scope>NUCLEOTIDE SEQUENCE</scope>
</reference>
<dbReference type="InterPro" id="IPR011333">
    <property type="entry name" value="SKP1/BTB/POZ_sf"/>
</dbReference>
<feature type="domain" description="C2H2-type" evidence="13">
    <location>
        <begin position="507"/>
        <end position="534"/>
    </location>
</feature>
<name>A0A8K0EKI4_BRALA</name>
<dbReference type="Pfam" id="PF00651">
    <property type="entry name" value="BTB"/>
    <property type="match status" value="1"/>
</dbReference>
<dbReference type="InterPro" id="IPR036236">
    <property type="entry name" value="Znf_C2H2_sf"/>
</dbReference>
<evidence type="ECO:0000256" key="4">
    <source>
        <dbReference type="ARBA" id="ARBA00022771"/>
    </source>
</evidence>
<dbReference type="Gene3D" id="3.30.710.10">
    <property type="entry name" value="Potassium Channel Kv1.1, Chain A"/>
    <property type="match status" value="1"/>
</dbReference>
<keyword evidence="15" id="KW-1185">Reference proteome</keyword>
<dbReference type="InterPro" id="IPR050457">
    <property type="entry name" value="ZnFinger_BTB_dom_contain"/>
</dbReference>
<dbReference type="FunFam" id="3.30.160.60:FF:000145">
    <property type="entry name" value="Zinc finger protein 574"/>
    <property type="match status" value="1"/>
</dbReference>
<keyword evidence="7" id="KW-0238">DNA-binding</keyword>
<keyword evidence="2" id="KW-0479">Metal-binding</keyword>
<feature type="compositionally biased region" description="Polar residues" evidence="11">
    <location>
        <begin position="356"/>
        <end position="369"/>
    </location>
</feature>
<gene>
    <name evidence="14" type="primary">ZNF266</name>
    <name evidence="14" type="ORF">BLAG_LOCUS12289</name>
</gene>
<dbReference type="AlphaFoldDB" id="A0A8K0EKI4"/>
<dbReference type="PROSITE" id="PS50157">
    <property type="entry name" value="ZINC_FINGER_C2H2_2"/>
    <property type="match status" value="6"/>
</dbReference>
<dbReference type="InterPro" id="IPR041697">
    <property type="entry name" value="Znf-C2H2_11"/>
</dbReference>
<evidence type="ECO:0000256" key="9">
    <source>
        <dbReference type="ARBA" id="ARBA00023242"/>
    </source>
</evidence>
<dbReference type="SUPFAM" id="SSF57667">
    <property type="entry name" value="beta-beta-alpha zinc fingers"/>
    <property type="match status" value="3"/>
</dbReference>
<feature type="domain" description="C2H2-type" evidence="13">
    <location>
        <begin position="446"/>
        <end position="473"/>
    </location>
</feature>